<feature type="compositionally biased region" description="Low complexity" evidence="3">
    <location>
        <begin position="44"/>
        <end position="55"/>
    </location>
</feature>
<evidence type="ECO:0000256" key="1">
    <source>
        <dbReference type="ARBA" id="ARBA00009911"/>
    </source>
</evidence>
<feature type="region of interest" description="Disordered" evidence="3">
    <location>
        <begin position="201"/>
        <end position="255"/>
    </location>
</feature>
<evidence type="ECO:0000256" key="2">
    <source>
        <dbReference type="ARBA" id="ARBA00022553"/>
    </source>
</evidence>
<name>A0A5A9NUX2_9TELE</name>
<comment type="similarity">
    <text evidence="1">Belongs to the ubinuclein family.</text>
</comment>
<feature type="region of interest" description="Disordered" evidence="3">
    <location>
        <begin position="525"/>
        <end position="544"/>
    </location>
</feature>
<gene>
    <name evidence="6" type="ORF">E1301_Tti009217</name>
</gene>
<sequence>MAEPRKVQFVTLSALAGGPGAEGRRRRLEEDGDAETSFDREGRTMMTGAGVTATGDRGGSTGKRDGDEPRGKTVRLDLCLSEPDEQRSAEFNYSELVQSQQAKKVPRVSTSLLDPNDPFNDDERERQKVEALAKKFESKYGNAGKKRRKDRMQDLIDIGFGYDESDPFIDNTEAYDELVPASLSTKLGGFYINTGTLQFRAASESEGEDGEKDKKSRMRAGEEPLMKRRKKKDGTSIEEKKPRKNKVSKQGVTGLNLHRPEKKKRKKMMKDSLCLAAMLRRFTREKEELRKLDANTPHMGSGLTSMPNSHNLLQNSHLHGNNNDLSLADLTADPAMMSLLSSANESEIQDIMQDLDFSFLDGGLQMTPSGRENGQVETGSSRHKMGGGVLSRGLISPPPLPEGLPAPLIKRIEDLRAASRQFDQEGRKKFFTLDMNNILLDIELQVQEQPVDVRSQVYFHLEAFVPCNKEALLKRLKKLSLNIQDDRLRTPLLKLKLAVCSVMPEQIAKYNMDCMAKVAAKQQMEEGEKNGSEDDDDEKPGKRVMGPRKKFIWDDKLRTLLCNLVRVKLSCYELEQCSLSVEDYLKAFMENEESRVLNPKSPQQSRLLSQMSRTVHLHLMTVLK</sequence>
<evidence type="ECO:0000313" key="6">
    <source>
        <dbReference type="EMBL" id="KAA0713363.1"/>
    </source>
</evidence>
<keyword evidence="7" id="KW-1185">Reference proteome</keyword>
<feature type="compositionally biased region" description="Basic and acidic residues" evidence="3">
    <location>
        <begin position="211"/>
        <end position="226"/>
    </location>
</feature>
<evidence type="ECO:0000313" key="7">
    <source>
        <dbReference type="Proteomes" id="UP000324632"/>
    </source>
</evidence>
<accession>A0A5A9NUX2</accession>
<dbReference type="Pfam" id="PF14075">
    <property type="entry name" value="UBN_AB"/>
    <property type="match status" value="1"/>
</dbReference>
<feature type="domain" description="Ubinuclein middle" evidence="5">
    <location>
        <begin position="400"/>
        <end position="592"/>
    </location>
</feature>
<feature type="region of interest" description="Disordered" evidence="3">
    <location>
        <begin position="1"/>
        <end position="71"/>
    </location>
</feature>
<dbReference type="PANTHER" id="PTHR21669:SF10">
    <property type="entry name" value="UBINUCLEIN-2"/>
    <property type="match status" value="1"/>
</dbReference>
<dbReference type="GO" id="GO:0005634">
    <property type="term" value="C:nucleus"/>
    <property type="evidence" value="ECO:0007669"/>
    <property type="project" value="TreeGrafter"/>
</dbReference>
<comment type="caution">
    <text evidence="6">The sequence shown here is derived from an EMBL/GenBank/DDBJ whole genome shotgun (WGS) entry which is preliminary data.</text>
</comment>
<evidence type="ECO:0000259" key="4">
    <source>
        <dbReference type="Pfam" id="PF08729"/>
    </source>
</evidence>
<dbReference type="InterPro" id="IPR026947">
    <property type="entry name" value="UBN_middle_dom"/>
</dbReference>
<reference evidence="6 7" key="1">
    <citation type="journal article" date="2019" name="Mol. Ecol. Resour.">
        <title>Chromosome-level genome assembly of Triplophysa tibetana, a fish adapted to the harsh high-altitude environment of the Tibetan Plateau.</title>
        <authorList>
            <person name="Yang X."/>
            <person name="Liu H."/>
            <person name="Ma Z."/>
            <person name="Zou Y."/>
            <person name="Zou M."/>
            <person name="Mao Y."/>
            <person name="Li X."/>
            <person name="Wang H."/>
            <person name="Chen T."/>
            <person name="Wang W."/>
            <person name="Yang R."/>
        </authorList>
    </citation>
    <scope>NUCLEOTIDE SEQUENCE [LARGE SCALE GENOMIC DNA]</scope>
    <source>
        <strain evidence="6">TTIB1903HZAU</strain>
        <tissue evidence="6">Muscle</tissue>
    </source>
</reference>
<dbReference type="GO" id="GO:0006325">
    <property type="term" value="P:chromatin organization"/>
    <property type="evidence" value="ECO:0007669"/>
    <property type="project" value="TreeGrafter"/>
</dbReference>
<feature type="domain" description="Hpc2-related" evidence="4">
    <location>
        <begin position="147"/>
        <end position="198"/>
    </location>
</feature>
<feature type="compositionally biased region" description="Basic and acidic residues" evidence="3">
    <location>
        <begin position="62"/>
        <end position="71"/>
    </location>
</feature>
<dbReference type="PANTHER" id="PTHR21669">
    <property type="entry name" value="CAPZ-INTERACTING PROTEIN AND RELATED PROTEINS"/>
    <property type="match status" value="1"/>
</dbReference>
<evidence type="ECO:0000256" key="3">
    <source>
        <dbReference type="SAM" id="MobiDB-lite"/>
    </source>
</evidence>
<dbReference type="Pfam" id="PF08729">
    <property type="entry name" value="HUN"/>
    <property type="match status" value="1"/>
</dbReference>
<dbReference type="InterPro" id="IPR014840">
    <property type="entry name" value="HRD"/>
</dbReference>
<proteinExistence type="inferred from homology"/>
<protein>
    <submittedName>
        <fullName evidence="6">Ubinuclein-2</fullName>
    </submittedName>
</protein>
<dbReference type="Proteomes" id="UP000324632">
    <property type="component" value="Chromosome 13"/>
</dbReference>
<keyword evidence="2" id="KW-0597">Phosphoprotein</keyword>
<dbReference type="AlphaFoldDB" id="A0A5A9NUX2"/>
<evidence type="ECO:0000259" key="5">
    <source>
        <dbReference type="Pfam" id="PF14075"/>
    </source>
</evidence>
<organism evidence="6 7">
    <name type="scientific">Triplophysa tibetana</name>
    <dbReference type="NCBI Taxonomy" id="1572043"/>
    <lineage>
        <taxon>Eukaryota</taxon>
        <taxon>Metazoa</taxon>
        <taxon>Chordata</taxon>
        <taxon>Craniata</taxon>
        <taxon>Vertebrata</taxon>
        <taxon>Euteleostomi</taxon>
        <taxon>Actinopterygii</taxon>
        <taxon>Neopterygii</taxon>
        <taxon>Teleostei</taxon>
        <taxon>Ostariophysi</taxon>
        <taxon>Cypriniformes</taxon>
        <taxon>Nemacheilidae</taxon>
        <taxon>Triplophysa</taxon>
    </lineage>
</organism>
<dbReference type="EMBL" id="SOYY01000013">
    <property type="protein sequence ID" value="KAA0713363.1"/>
    <property type="molecule type" value="Genomic_DNA"/>
</dbReference>